<proteinExistence type="predicted"/>
<gene>
    <name evidence="1" type="ORF">VZT92_011825</name>
</gene>
<dbReference type="Proteomes" id="UP001488805">
    <property type="component" value="Unassembled WGS sequence"/>
</dbReference>
<dbReference type="AlphaFoldDB" id="A0AAW1F602"/>
<organism evidence="1 2">
    <name type="scientific">Zoarces viviparus</name>
    <name type="common">Viviparous eelpout</name>
    <name type="synonym">Blennius viviparus</name>
    <dbReference type="NCBI Taxonomy" id="48416"/>
    <lineage>
        <taxon>Eukaryota</taxon>
        <taxon>Metazoa</taxon>
        <taxon>Chordata</taxon>
        <taxon>Craniata</taxon>
        <taxon>Vertebrata</taxon>
        <taxon>Euteleostomi</taxon>
        <taxon>Actinopterygii</taxon>
        <taxon>Neopterygii</taxon>
        <taxon>Teleostei</taxon>
        <taxon>Neoteleostei</taxon>
        <taxon>Acanthomorphata</taxon>
        <taxon>Eupercaria</taxon>
        <taxon>Perciformes</taxon>
        <taxon>Cottioidei</taxon>
        <taxon>Zoarcales</taxon>
        <taxon>Zoarcidae</taxon>
        <taxon>Zoarcinae</taxon>
        <taxon>Zoarces</taxon>
    </lineage>
</organism>
<keyword evidence="2" id="KW-1185">Reference proteome</keyword>
<sequence length="102" mass="10761">MITRCQPPPVNSQVPAEAIRGEASLELLCFGLVCVGSGLEGPERRGASSSTGCLNTDTLDENQRGLSLPLSSLLPNTAGWAAASYRGSHLSLIKHISDRRAE</sequence>
<reference evidence="1 2" key="1">
    <citation type="journal article" date="2024" name="Genome Biol. Evol.">
        <title>Chromosome-level genome assembly of the viviparous eelpout Zoarces viviparus.</title>
        <authorList>
            <person name="Fuhrmann N."/>
            <person name="Brasseur M.V."/>
            <person name="Bakowski C.E."/>
            <person name="Podsiadlowski L."/>
            <person name="Prost S."/>
            <person name="Krehenwinkel H."/>
            <person name="Mayer C."/>
        </authorList>
    </citation>
    <scope>NUCLEOTIDE SEQUENCE [LARGE SCALE GENOMIC DNA]</scope>
    <source>
        <strain evidence="1">NO-MEL_2022_Ind0_liver</strain>
    </source>
</reference>
<evidence type="ECO:0000313" key="1">
    <source>
        <dbReference type="EMBL" id="KAK9530316.1"/>
    </source>
</evidence>
<protein>
    <submittedName>
        <fullName evidence="1">Uncharacterized protein</fullName>
    </submittedName>
</protein>
<name>A0AAW1F602_ZOAVI</name>
<evidence type="ECO:0000313" key="2">
    <source>
        <dbReference type="Proteomes" id="UP001488805"/>
    </source>
</evidence>
<dbReference type="EMBL" id="JBCEZU010000100">
    <property type="protein sequence ID" value="KAK9530316.1"/>
    <property type="molecule type" value="Genomic_DNA"/>
</dbReference>
<comment type="caution">
    <text evidence="1">The sequence shown here is derived from an EMBL/GenBank/DDBJ whole genome shotgun (WGS) entry which is preliminary data.</text>
</comment>
<accession>A0AAW1F602</accession>